<keyword evidence="7 9" id="KW-0472">Membrane</keyword>
<evidence type="ECO:0000256" key="8">
    <source>
        <dbReference type="SAM" id="MobiDB-lite"/>
    </source>
</evidence>
<feature type="transmembrane region" description="Helical" evidence="9">
    <location>
        <begin position="145"/>
        <end position="167"/>
    </location>
</feature>
<dbReference type="GO" id="GO:0017004">
    <property type="term" value="P:cytochrome complex assembly"/>
    <property type="evidence" value="ECO:0007669"/>
    <property type="project" value="UniProtKB-KW"/>
</dbReference>
<dbReference type="OrthoDB" id="9778550at2"/>
<feature type="transmembrane region" description="Helical" evidence="9">
    <location>
        <begin position="85"/>
        <end position="105"/>
    </location>
</feature>
<comment type="similarity">
    <text evidence="2">Belongs to the CcmC/CycZ/HelC family.</text>
</comment>
<feature type="transmembrane region" description="Helical" evidence="9">
    <location>
        <begin position="117"/>
        <end position="139"/>
    </location>
</feature>
<comment type="caution">
    <text evidence="11">The sequence shown here is derived from an EMBL/GenBank/DDBJ whole genome shotgun (WGS) entry which is preliminary data.</text>
</comment>
<dbReference type="EMBL" id="RDBF01000004">
    <property type="protein sequence ID" value="RLV56277.1"/>
    <property type="molecule type" value="Genomic_DNA"/>
</dbReference>
<evidence type="ECO:0000313" key="11">
    <source>
        <dbReference type="EMBL" id="RLV56277.1"/>
    </source>
</evidence>
<dbReference type="GO" id="GO:0020037">
    <property type="term" value="F:heme binding"/>
    <property type="evidence" value="ECO:0007669"/>
    <property type="project" value="InterPro"/>
</dbReference>
<evidence type="ECO:0000256" key="9">
    <source>
        <dbReference type="SAM" id="Phobius"/>
    </source>
</evidence>
<dbReference type="Pfam" id="PF01578">
    <property type="entry name" value="Cytochrom_C_asm"/>
    <property type="match status" value="1"/>
</dbReference>
<dbReference type="PANTHER" id="PTHR30071:SF1">
    <property type="entry name" value="CYTOCHROME B_B6 PROTEIN-RELATED"/>
    <property type="match status" value="1"/>
</dbReference>
<dbReference type="PANTHER" id="PTHR30071">
    <property type="entry name" value="HEME EXPORTER PROTEIN C"/>
    <property type="match status" value="1"/>
</dbReference>
<reference evidence="11 12" key="1">
    <citation type="submission" date="2018-10" db="EMBL/GenBank/DDBJ databases">
        <title>Aeromicrobium sp. 9W16Y-2 whole genome shotgun sequence.</title>
        <authorList>
            <person name="Li F."/>
        </authorList>
    </citation>
    <scope>NUCLEOTIDE SEQUENCE [LARGE SCALE GENOMIC DNA]</scope>
    <source>
        <strain evidence="11 12">9W16Y-2</strain>
    </source>
</reference>
<organism evidence="11 12">
    <name type="scientific">Aeromicrobium phragmitis</name>
    <dbReference type="NCBI Taxonomy" id="2478914"/>
    <lineage>
        <taxon>Bacteria</taxon>
        <taxon>Bacillati</taxon>
        <taxon>Actinomycetota</taxon>
        <taxon>Actinomycetes</taxon>
        <taxon>Propionibacteriales</taxon>
        <taxon>Nocardioidaceae</taxon>
        <taxon>Aeromicrobium</taxon>
    </lineage>
</organism>
<feature type="transmembrane region" description="Helical" evidence="9">
    <location>
        <begin position="223"/>
        <end position="244"/>
    </location>
</feature>
<comment type="subcellular location">
    <subcellularLocation>
        <location evidence="1">Membrane</location>
        <topology evidence="1">Multi-pass membrane protein</topology>
    </subcellularLocation>
</comment>
<gene>
    <name evidence="11" type="ORF">D9V41_07565</name>
</gene>
<dbReference type="Proteomes" id="UP000282515">
    <property type="component" value="Unassembled WGS sequence"/>
</dbReference>
<evidence type="ECO:0000256" key="5">
    <source>
        <dbReference type="ARBA" id="ARBA00022748"/>
    </source>
</evidence>
<feature type="domain" description="Cytochrome c assembly protein" evidence="10">
    <location>
        <begin position="50"/>
        <end position="205"/>
    </location>
</feature>
<dbReference type="PRINTS" id="PR01386">
    <property type="entry name" value="CCMCBIOGNSIS"/>
</dbReference>
<sequence length="274" mass="28657">MATEPQGHRAGDPDARPGSDRAGRPGSGGVPLHAMTRRLLAPVGLRWMTGTVAVVACALVLGTVVAPPDAIQGHAQRLMYVHVPVAWSAYLCFTVVLIASLAFLRRRGPLSAAVGQAAGEVGVVLTALTLFSGSLWGALTWGTWWVWDARVTATVAMGLVYLIYLSARGIATGARGQMLTALIGVVGFAIVPVVHFSVVWWRTLHQPATILSPDLTLPIEGRMALALAVSFLAMTLVTLTLLRLRVHALLPAARGQLDASTTAVHTTPGAGAGS</sequence>
<evidence type="ECO:0000313" key="12">
    <source>
        <dbReference type="Proteomes" id="UP000282515"/>
    </source>
</evidence>
<accession>A0A3L8PLL8</accession>
<evidence type="ECO:0000259" key="10">
    <source>
        <dbReference type="Pfam" id="PF01578"/>
    </source>
</evidence>
<keyword evidence="6 9" id="KW-1133">Transmembrane helix</keyword>
<feature type="transmembrane region" description="Helical" evidence="9">
    <location>
        <begin position="179"/>
        <end position="203"/>
    </location>
</feature>
<evidence type="ECO:0000256" key="6">
    <source>
        <dbReference type="ARBA" id="ARBA00022989"/>
    </source>
</evidence>
<evidence type="ECO:0000256" key="4">
    <source>
        <dbReference type="ARBA" id="ARBA00022692"/>
    </source>
</evidence>
<dbReference type="InterPro" id="IPR045062">
    <property type="entry name" value="Cyt_c_biogenesis_CcsA/CcmC"/>
</dbReference>
<evidence type="ECO:0000256" key="3">
    <source>
        <dbReference type="ARBA" id="ARBA00016463"/>
    </source>
</evidence>
<keyword evidence="4 9" id="KW-0812">Transmembrane</keyword>
<dbReference type="InterPro" id="IPR003557">
    <property type="entry name" value="Cyt_c_biogenesis_CcmC"/>
</dbReference>
<name>A0A3L8PLL8_9ACTN</name>
<dbReference type="GO" id="GO:0015232">
    <property type="term" value="F:heme transmembrane transporter activity"/>
    <property type="evidence" value="ECO:0007669"/>
    <property type="project" value="InterPro"/>
</dbReference>
<evidence type="ECO:0000256" key="2">
    <source>
        <dbReference type="ARBA" id="ARBA00005840"/>
    </source>
</evidence>
<dbReference type="AlphaFoldDB" id="A0A3L8PLL8"/>
<dbReference type="InterPro" id="IPR002541">
    <property type="entry name" value="Cyt_c_assembly"/>
</dbReference>
<keyword evidence="12" id="KW-1185">Reference proteome</keyword>
<evidence type="ECO:0000256" key="7">
    <source>
        <dbReference type="ARBA" id="ARBA00023136"/>
    </source>
</evidence>
<protein>
    <recommendedName>
        <fullName evidence="3">Heme exporter protein C</fullName>
    </recommendedName>
</protein>
<keyword evidence="5" id="KW-0201">Cytochrome c-type biogenesis</keyword>
<evidence type="ECO:0000256" key="1">
    <source>
        <dbReference type="ARBA" id="ARBA00004141"/>
    </source>
</evidence>
<proteinExistence type="inferred from homology"/>
<feature type="compositionally biased region" description="Basic and acidic residues" evidence="8">
    <location>
        <begin position="1"/>
        <end position="23"/>
    </location>
</feature>
<dbReference type="GO" id="GO:0005886">
    <property type="term" value="C:plasma membrane"/>
    <property type="evidence" value="ECO:0007669"/>
    <property type="project" value="TreeGrafter"/>
</dbReference>
<feature type="transmembrane region" description="Helical" evidence="9">
    <location>
        <begin position="45"/>
        <end position="65"/>
    </location>
</feature>
<feature type="region of interest" description="Disordered" evidence="8">
    <location>
        <begin position="1"/>
        <end position="30"/>
    </location>
</feature>